<protein>
    <submittedName>
        <fullName evidence="1">Uncharacterized protein</fullName>
    </submittedName>
</protein>
<reference evidence="1 2" key="1">
    <citation type="journal article" date="2016" name="Nat. Commun.">
        <title>Thousands of microbial genomes shed light on interconnected biogeochemical processes in an aquifer system.</title>
        <authorList>
            <person name="Anantharaman K."/>
            <person name="Brown C.T."/>
            <person name="Hug L.A."/>
            <person name="Sharon I."/>
            <person name="Castelle C.J."/>
            <person name="Probst A.J."/>
            <person name="Thomas B.C."/>
            <person name="Singh A."/>
            <person name="Wilkins M.J."/>
            <person name="Karaoz U."/>
            <person name="Brodie E.L."/>
            <person name="Williams K.H."/>
            <person name="Hubbard S.S."/>
            <person name="Banfield J.F."/>
        </authorList>
    </citation>
    <scope>NUCLEOTIDE SEQUENCE [LARGE SCALE GENOMIC DNA]</scope>
</reference>
<comment type="caution">
    <text evidence="1">The sequence shown here is derived from an EMBL/GenBank/DDBJ whole genome shotgun (WGS) entry which is preliminary data.</text>
</comment>
<evidence type="ECO:0000313" key="2">
    <source>
        <dbReference type="Proteomes" id="UP000178419"/>
    </source>
</evidence>
<dbReference type="EMBL" id="MGGE01000051">
    <property type="protein sequence ID" value="OGM20120.1"/>
    <property type="molecule type" value="Genomic_DNA"/>
</dbReference>
<evidence type="ECO:0000313" key="1">
    <source>
        <dbReference type="EMBL" id="OGM20120.1"/>
    </source>
</evidence>
<organism evidence="1 2">
    <name type="scientific">Candidatus Woesebacteria bacterium RIFCSPHIGHO2_01_FULL_38_9</name>
    <dbReference type="NCBI Taxonomy" id="1802492"/>
    <lineage>
        <taxon>Bacteria</taxon>
        <taxon>Candidatus Woeseibacteriota</taxon>
    </lineage>
</organism>
<dbReference type="Proteomes" id="UP000178419">
    <property type="component" value="Unassembled WGS sequence"/>
</dbReference>
<proteinExistence type="predicted"/>
<sequence length="79" mass="8809">MTDERKIEEGLPNVSWNIAPGVNIEVGQKVPIFEHSFKCSGPWGTVVEIDLSARSYRVTCNKCENDRVFINTQALIAGE</sequence>
<accession>A0A1F7XYS9</accession>
<name>A0A1F7XYS9_9BACT</name>
<dbReference type="AlphaFoldDB" id="A0A1F7XYS9"/>
<gene>
    <name evidence="1" type="ORF">A2714_00985</name>
</gene>